<dbReference type="PANTHER" id="PTHR34861:SF10">
    <property type="entry name" value="CYCLASE"/>
    <property type="match status" value="1"/>
</dbReference>
<gene>
    <name evidence="1" type="ORF">FSW04_20475</name>
</gene>
<dbReference type="InterPro" id="IPR037175">
    <property type="entry name" value="KFase_sf"/>
</dbReference>
<name>A0A5B8U9P4_9ACTN</name>
<sequence length="291" mass="30367">MTGNWNRWGPEDERGAPNLVTGAMVAAAAGLVQTGRVLSLGQLLDPGMPVSEGRTELSHYMERDGGDYAIGGRVMGRSRFSDDVVVMGMHTGTHIDALVHVWYDEELYNGHPQSSVRSRGASRCGIDKLGPIVARGVLLDVAAHRGVDALAVEGGAIGPGELQACAESQGVALGAGDVVLVRTGWLGACGDDGERFFGGEPGIDVDAARWLAERDVAVVGCDNYAVETIVPGVTAGFPVHEVLLRDCGVPLIESVVLDELAASGRHEFLFVVSPLPLRGGTASPVAPLAIL</sequence>
<reference evidence="1 2" key="1">
    <citation type="journal article" date="2018" name="J. Microbiol.">
        <title>Baekduia soli gen. nov., sp. nov., a novel bacterium isolated from the soil of Baekdu Mountain and proposal of a novel family name, Baekduiaceae fam. nov.</title>
        <authorList>
            <person name="An D.S."/>
            <person name="Siddiqi M.Z."/>
            <person name="Kim K.H."/>
            <person name="Yu H.S."/>
            <person name="Im W.T."/>
        </authorList>
    </citation>
    <scope>NUCLEOTIDE SEQUENCE [LARGE SCALE GENOMIC DNA]</scope>
    <source>
        <strain evidence="1 2">BR7-21</strain>
    </source>
</reference>
<dbReference type="RefSeq" id="WP_146922082.1">
    <property type="nucleotide sequence ID" value="NZ_CP042430.1"/>
</dbReference>
<accession>A0A5B8U9P4</accession>
<dbReference type="KEGG" id="bsol:FSW04_20475"/>
<dbReference type="GO" id="GO:0019441">
    <property type="term" value="P:L-tryptophan catabolic process to kynurenine"/>
    <property type="evidence" value="ECO:0007669"/>
    <property type="project" value="InterPro"/>
</dbReference>
<dbReference type="OrthoDB" id="7067800at2"/>
<dbReference type="SUPFAM" id="SSF102198">
    <property type="entry name" value="Putative cyclase"/>
    <property type="match status" value="1"/>
</dbReference>
<evidence type="ECO:0000313" key="2">
    <source>
        <dbReference type="Proteomes" id="UP000321805"/>
    </source>
</evidence>
<dbReference type="Pfam" id="PF04199">
    <property type="entry name" value="Cyclase"/>
    <property type="match status" value="1"/>
</dbReference>
<dbReference type="InterPro" id="IPR007325">
    <property type="entry name" value="KFase/CYL"/>
</dbReference>
<dbReference type="Proteomes" id="UP000321805">
    <property type="component" value="Chromosome"/>
</dbReference>
<protein>
    <submittedName>
        <fullName evidence="1">Cyclase family protein</fullName>
    </submittedName>
</protein>
<proteinExistence type="predicted"/>
<dbReference type="Gene3D" id="3.50.30.50">
    <property type="entry name" value="Putative cyclase"/>
    <property type="match status" value="1"/>
</dbReference>
<dbReference type="EMBL" id="CP042430">
    <property type="protein sequence ID" value="QEC49717.1"/>
    <property type="molecule type" value="Genomic_DNA"/>
</dbReference>
<evidence type="ECO:0000313" key="1">
    <source>
        <dbReference type="EMBL" id="QEC49717.1"/>
    </source>
</evidence>
<keyword evidence="2" id="KW-1185">Reference proteome</keyword>
<organism evidence="1 2">
    <name type="scientific">Baekduia soli</name>
    <dbReference type="NCBI Taxonomy" id="496014"/>
    <lineage>
        <taxon>Bacteria</taxon>
        <taxon>Bacillati</taxon>
        <taxon>Actinomycetota</taxon>
        <taxon>Thermoleophilia</taxon>
        <taxon>Solirubrobacterales</taxon>
        <taxon>Baekduiaceae</taxon>
        <taxon>Baekduia</taxon>
    </lineage>
</organism>
<dbReference type="AlphaFoldDB" id="A0A5B8U9P4"/>
<dbReference type="GO" id="GO:0004061">
    <property type="term" value="F:arylformamidase activity"/>
    <property type="evidence" value="ECO:0007669"/>
    <property type="project" value="InterPro"/>
</dbReference>
<dbReference type="PANTHER" id="PTHR34861">
    <property type="match status" value="1"/>
</dbReference>